<dbReference type="Gene3D" id="3.30.70.1230">
    <property type="entry name" value="Nucleotide cyclase"/>
    <property type="match status" value="1"/>
</dbReference>
<name>A0A5N7MVN3_9HYPH</name>
<dbReference type="PROSITE" id="PS50005">
    <property type="entry name" value="TPR"/>
    <property type="match status" value="1"/>
</dbReference>
<gene>
    <name evidence="4" type="ORF">FS320_35195</name>
</gene>
<dbReference type="EMBL" id="VOSK01000318">
    <property type="protein sequence ID" value="MPR30154.1"/>
    <property type="molecule type" value="Genomic_DNA"/>
</dbReference>
<keyword evidence="2" id="KW-0812">Transmembrane</keyword>
<protein>
    <submittedName>
        <fullName evidence="4">Adenylate/guanylate cyclase domain-containing protein</fullName>
    </submittedName>
</protein>
<evidence type="ECO:0000256" key="2">
    <source>
        <dbReference type="SAM" id="Phobius"/>
    </source>
</evidence>
<dbReference type="Gene3D" id="1.25.40.10">
    <property type="entry name" value="Tetratricopeptide repeat domain"/>
    <property type="match status" value="2"/>
</dbReference>
<dbReference type="AlphaFoldDB" id="A0A5N7MVN3"/>
<keyword evidence="2" id="KW-0472">Membrane</keyword>
<keyword evidence="1" id="KW-0802">TPR repeat</keyword>
<proteinExistence type="predicted"/>
<dbReference type="Proteomes" id="UP000403266">
    <property type="component" value="Unassembled WGS sequence"/>
</dbReference>
<sequence>MASTRIERRLAAIMAADVVGYSRLVEQDEEGTLLAFRDIRGSVISPLLTEHRGRIVKLMGDGVLAEFGSVVDAVACAIAIQERTATSQELVPPERRIVFRIGINLGDVVVDGEDLLGDGVNIAARLEQLCTPGGVMVSGTAYDHLKGKLNVPFDFTGQKRVKNISRPVRTYALRMAGNKQGWRWRTQIIRHWPLVAPLAVILLLMGSGFWWWSQGTKPTIREPTVAETAISIPIIGKPSIAVLPFDNLGGDDASRRLAAGMTEDIITDLSRYRDLDVMARNATAAYAGKPVDIRAVGKALDVGYVLEGSVQRSGEQVRVTAQLIEADRGTHLWSERWDRPATDVFAVQAEVAEQVATRLAASGGAILEAERVAGRRARPEDLEAYDLYRMGQEAMGHLTKESIEEAIRWLEQAVDQDPRLARAWVALAAAHDLTMHYGADADTARAAAMQAIRRGVELDPQDEAAHATLGHILGMAGDLPRAKAEFETALRLNPSDVGILTSYAGWASKFGEPERGAQAADRAIRLNPNYSASAAGYYKLAYMMAGRYEDALRLVEHEDPLTRTRGGWVQAAVTYAALGRQGEARATVLEALNRYPDLTTESFALNSPGYTDTERQRLVEGMQSAGFPPCIKPEQLQAMTARVHRLPECQTVSPQ</sequence>
<evidence type="ECO:0000259" key="3">
    <source>
        <dbReference type="PROSITE" id="PS50125"/>
    </source>
</evidence>
<dbReference type="RefSeq" id="WP_152717013.1">
    <property type="nucleotide sequence ID" value="NZ_VOSJ01000347.1"/>
</dbReference>
<keyword evidence="5" id="KW-1185">Reference proteome</keyword>
<dbReference type="SUPFAM" id="SSF48452">
    <property type="entry name" value="TPR-like"/>
    <property type="match status" value="1"/>
</dbReference>
<dbReference type="PANTHER" id="PTHR43081">
    <property type="entry name" value="ADENYLATE CYCLASE, TERMINAL-DIFFERENTIATION SPECIFIC-RELATED"/>
    <property type="match status" value="1"/>
</dbReference>
<dbReference type="Gene3D" id="3.40.50.10070">
    <property type="entry name" value="TolB, N-terminal domain"/>
    <property type="match status" value="1"/>
</dbReference>
<feature type="domain" description="Guanylate cyclase" evidence="3">
    <location>
        <begin position="12"/>
        <end position="127"/>
    </location>
</feature>
<dbReference type="CDD" id="cd07302">
    <property type="entry name" value="CHD"/>
    <property type="match status" value="1"/>
</dbReference>
<accession>A0A5N7MVN3</accession>
<comment type="caution">
    <text evidence="4">The sequence shown here is derived from an EMBL/GenBank/DDBJ whole genome shotgun (WGS) entry which is preliminary data.</text>
</comment>
<dbReference type="PANTHER" id="PTHR43081:SF19">
    <property type="entry name" value="PH-SENSITIVE ADENYLATE CYCLASE RV1264"/>
    <property type="match status" value="1"/>
</dbReference>
<dbReference type="Pfam" id="PF00211">
    <property type="entry name" value="Guanylate_cyc"/>
    <property type="match status" value="1"/>
</dbReference>
<feature type="repeat" description="TPR" evidence="1">
    <location>
        <begin position="463"/>
        <end position="496"/>
    </location>
</feature>
<dbReference type="InterPro" id="IPR011990">
    <property type="entry name" value="TPR-like_helical_dom_sf"/>
</dbReference>
<reference evidence="4 5" key="1">
    <citation type="journal article" date="2019" name="Syst. Appl. Microbiol.">
        <title>Microvirga tunisiensis sp. nov., a root nodule symbiotic bacterium isolated from Lupinus micranthus and L. luteus grown in Northern Tunisia.</title>
        <authorList>
            <person name="Msaddak A."/>
            <person name="Rejili M."/>
            <person name="Duran D."/>
            <person name="Mars M."/>
            <person name="Palacios J.M."/>
            <person name="Ruiz-Argueso T."/>
            <person name="Rey L."/>
            <person name="Imperial J."/>
        </authorList>
    </citation>
    <scope>NUCLEOTIDE SEQUENCE [LARGE SCALE GENOMIC DNA]</scope>
    <source>
        <strain evidence="4 5">Lmie10</strain>
    </source>
</reference>
<dbReference type="InterPro" id="IPR029787">
    <property type="entry name" value="Nucleotide_cyclase"/>
</dbReference>
<keyword evidence="2" id="KW-1133">Transmembrane helix</keyword>
<organism evidence="4 5">
    <name type="scientific">Microvirga tunisiensis</name>
    <dbReference type="NCBI Taxonomy" id="2108360"/>
    <lineage>
        <taxon>Bacteria</taxon>
        <taxon>Pseudomonadati</taxon>
        <taxon>Pseudomonadota</taxon>
        <taxon>Alphaproteobacteria</taxon>
        <taxon>Hyphomicrobiales</taxon>
        <taxon>Methylobacteriaceae</taxon>
        <taxon>Microvirga</taxon>
    </lineage>
</organism>
<evidence type="ECO:0000256" key="1">
    <source>
        <dbReference type="PROSITE-ProRule" id="PRU00339"/>
    </source>
</evidence>
<dbReference type="SMART" id="SM00028">
    <property type="entry name" value="TPR"/>
    <property type="match status" value="3"/>
</dbReference>
<evidence type="ECO:0000313" key="5">
    <source>
        <dbReference type="Proteomes" id="UP000403266"/>
    </source>
</evidence>
<dbReference type="InterPro" id="IPR050697">
    <property type="entry name" value="Adenylyl/Guanylyl_Cyclase_3/4"/>
</dbReference>
<dbReference type="InterPro" id="IPR019734">
    <property type="entry name" value="TPR_rpt"/>
</dbReference>
<dbReference type="OrthoDB" id="9807521at2"/>
<feature type="transmembrane region" description="Helical" evidence="2">
    <location>
        <begin position="192"/>
        <end position="212"/>
    </location>
</feature>
<dbReference type="GO" id="GO:0035556">
    <property type="term" value="P:intracellular signal transduction"/>
    <property type="evidence" value="ECO:0007669"/>
    <property type="project" value="InterPro"/>
</dbReference>
<dbReference type="GO" id="GO:0006171">
    <property type="term" value="P:cAMP biosynthetic process"/>
    <property type="evidence" value="ECO:0007669"/>
    <property type="project" value="TreeGrafter"/>
</dbReference>
<dbReference type="GO" id="GO:0004016">
    <property type="term" value="F:adenylate cyclase activity"/>
    <property type="evidence" value="ECO:0007669"/>
    <property type="project" value="UniProtKB-ARBA"/>
</dbReference>
<dbReference type="SUPFAM" id="SSF55073">
    <property type="entry name" value="Nucleotide cyclase"/>
    <property type="match status" value="1"/>
</dbReference>
<dbReference type="PROSITE" id="PS50125">
    <property type="entry name" value="GUANYLATE_CYCLASE_2"/>
    <property type="match status" value="1"/>
</dbReference>
<evidence type="ECO:0000313" key="4">
    <source>
        <dbReference type="EMBL" id="MPR30154.1"/>
    </source>
</evidence>
<dbReference type="InterPro" id="IPR001054">
    <property type="entry name" value="A/G_cyclase"/>
</dbReference>